<dbReference type="Pfam" id="PF00994">
    <property type="entry name" value="MoCF_biosynth"/>
    <property type="match status" value="1"/>
</dbReference>
<organism evidence="7 8">
    <name type="scientific">Balneatrix alpica</name>
    <dbReference type="NCBI Taxonomy" id="75684"/>
    <lineage>
        <taxon>Bacteria</taxon>
        <taxon>Pseudomonadati</taxon>
        <taxon>Pseudomonadota</taxon>
        <taxon>Gammaproteobacteria</taxon>
        <taxon>Oceanospirillales</taxon>
        <taxon>Balneatrichaceae</taxon>
        <taxon>Balneatrix</taxon>
    </lineage>
</organism>
<dbReference type="InterPro" id="IPR012245">
    <property type="entry name" value="MoaB"/>
</dbReference>
<evidence type="ECO:0000256" key="5">
    <source>
        <dbReference type="PIRNR" id="PIRNR006443"/>
    </source>
</evidence>
<evidence type="ECO:0000256" key="3">
    <source>
        <dbReference type="ARBA" id="ARBA00015262"/>
    </source>
</evidence>
<dbReference type="InterPro" id="IPR036425">
    <property type="entry name" value="MoaB/Mog-like_dom_sf"/>
</dbReference>
<comment type="caution">
    <text evidence="7">The sequence shown here is derived from an EMBL/GenBank/DDBJ whole genome shotgun (WGS) entry which is preliminary data.</text>
</comment>
<reference evidence="7 8" key="1">
    <citation type="submission" date="2024-09" db="EMBL/GenBank/DDBJ databases">
        <authorList>
            <person name="Sun Q."/>
            <person name="Mori K."/>
        </authorList>
    </citation>
    <scope>NUCLEOTIDE SEQUENCE [LARGE SCALE GENOMIC DNA]</scope>
    <source>
        <strain evidence="7 8">ATCC 51285</strain>
    </source>
</reference>
<dbReference type="NCBIfam" id="TIGR02667">
    <property type="entry name" value="moaB_proteo"/>
    <property type="match status" value="1"/>
</dbReference>
<sequence>MGHVTKEVAFEPLNIAVLTVSDTRNFDTDSSGDALVEGLTDAGHFLGGRAIVKDDIYQIRAQVSQWIADAEVHAILITGGTGFTARDSTPEAMLPLFDKVVEGYGELFRQISYEEIGTSTIQSRALAGIANRTVIFCMPGSTRACQTAWHKIIREQLDSRHRPCNFVEMVKPHTHTACGSRS</sequence>
<dbReference type="InterPro" id="IPR008284">
    <property type="entry name" value="MoCF_biosynth_CS"/>
</dbReference>
<keyword evidence="4 5" id="KW-0501">Molybdenum cofactor biosynthesis</keyword>
<keyword evidence="8" id="KW-1185">Reference proteome</keyword>
<dbReference type="InterPro" id="IPR001453">
    <property type="entry name" value="MoaB/Mog_dom"/>
</dbReference>
<feature type="domain" description="MoaB/Mog" evidence="6">
    <location>
        <begin position="16"/>
        <end position="160"/>
    </location>
</feature>
<comment type="similarity">
    <text evidence="2 5">Belongs to the MoaB/Mog family.</text>
</comment>
<dbReference type="Proteomes" id="UP001589628">
    <property type="component" value="Unassembled WGS sequence"/>
</dbReference>
<dbReference type="SUPFAM" id="SSF53218">
    <property type="entry name" value="Molybdenum cofactor biosynthesis proteins"/>
    <property type="match status" value="1"/>
</dbReference>
<evidence type="ECO:0000259" key="6">
    <source>
        <dbReference type="SMART" id="SM00852"/>
    </source>
</evidence>
<dbReference type="PIRSF" id="PIRSF006443">
    <property type="entry name" value="MoaB"/>
    <property type="match status" value="1"/>
</dbReference>
<name>A0ABV5ZDC3_9GAMM</name>
<evidence type="ECO:0000313" key="8">
    <source>
        <dbReference type="Proteomes" id="UP001589628"/>
    </source>
</evidence>
<dbReference type="Gene3D" id="3.40.980.10">
    <property type="entry name" value="MoaB/Mog-like domain"/>
    <property type="match status" value="1"/>
</dbReference>
<evidence type="ECO:0000256" key="2">
    <source>
        <dbReference type="ARBA" id="ARBA00006112"/>
    </source>
</evidence>
<dbReference type="PROSITE" id="PS01078">
    <property type="entry name" value="MOCF_BIOSYNTHESIS_1"/>
    <property type="match status" value="1"/>
</dbReference>
<evidence type="ECO:0000313" key="7">
    <source>
        <dbReference type="EMBL" id="MFB9887261.1"/>
    </source>
</evidence>
<dbReference type="PANTHER" id="PTHR43232:SF2">
    <property type="entry name" value="MOLYBDENUM COFACTOR BIOSYNTHESIS PROTEIN B"/>
    <property type="match status" value="1"/>
</dbReference>
<dbReference type="InterPro" id="IPR013484">
    <property type="entry name" value="MoaB_proteobac"/>
</dbReference>
<evidence type="ECO:0000256" key="1">
    <source>
        <dbReference type="ARBA" id="ARBA00005046"/>
    </source>
</evidence>
<gene>
    <name evidence="7" type="primary">moaB</name>
    <name evidence="7" type="ORF">ACFFLH_12650</name>
</gene>
<dbReference type="SMART" id="SM00852">
    <property type="entry name" value="MoCF_biosynth"/>
    <property type="match status" value="1"/>
</dbReference>
<accession>A0ABV5ZDC3</accession>
<proteinExistence type="inferred from homology"/>
<dbReference type="PANTHER" id="PTHR43232">
    <property type="entry name" value="MOLYBDENUM COFACTOR BIOSYNTHESIS PROTEIN B"/>
    <property type="match status" value="1"/>
</dbReference>
<dbReference type="CDD" id="cd00886">
    <property type="entry name" value="MogA_MoaB"/>
    <property type="match status" value="1"/>
</dbReference>
<dbReference type="RefSeq" id="WP_035461864.1">
    <property type="nucleotide sequence ID" value="NZ_JBHLZN010000004.1"/>
</dbReference>
<protein>
    <recommendedName>
        <fullName evidence="3 5">Molybdenum cofactor biosynthesis protein B</fullName>
    </recommendedName>
</protein>
<comment type="pathway">
    <text evidence="1 5">Cofactor biosynthesis; molybdopterin biosynthesis.</text>
</comment>
<evidence type="ECO:0000256" key="4">
    <source>
        <dbReference type="ARBA" id="ARBA00023150"/>
    </source>
</evidence>
<comment type="function">
    <text evidence="5">May be involved in the biosynthesis of molybdopterin.</text>
</comment>
<dbReference type="EMBL" id="JBHLZN010000004">
    <property type="protein sequence ID" value="MFB9887261.1"/>
    <property type="molecule type" value="Genomic_DNA"/>
</dbReference>
<dbReference type="NCBIfam" id="TIGR00177">
    <property type="entry name" value="molyb_syn"/>
    <property type="match status" value="1"/>
</dbReference>